<accession>A0ABW8MZ61</accession>
<feature type="region of interest" description="Disordered" evidence="1">
    <location>
        <begin position="29"/>
        <end position="48"/>
    </location>
</feature>
<name>A0ABW8MZ61_9BURK</name>
<proteinExistence type="predicted"/>
<comment type="caution">
    <text evidence="2">The sequence shown here is derived from an EMBL/GenBank/DDBJ whole genome shotgun (WGS) entry which is preliminary data.</text>
</comment>
<feature type="compositionally biased region" description="Basic and acidic residues" evidence="1">
    <location>
        <begin position="39"/>
        <end position="48"/>
    </location>
</feature>
<dbReference type="Proteomes" id="UP001620514">
    <property type="component" value="Unassembled WGS sequence"/>
</dbReference>
<evidence type="ECO:0000256" key="1">
    <source>
        <dbReference type="SAM" id="MobiDB-lite"/>
    </source>
</evidence>
<keyword evidence="3" id="KW-1185">Reference proteome</keyword>
<evidence type="ECO:0000313" key="2">
    <source>
        <dbReference type="EMBL" id="MFK4449040.1"/>
    </source>
</evidence>
<organism evidence="2 3">
    <name type="scientific">Caballeronia udeis</name>
    <dbReference type="NCBI Taxonomy" id="1232866"/>
    <lineage>
        <taxon>Bacteria</taxon>
        <taxon>Pseudomonadati</taxon>
        <taxon>Pseudomonadota</taxon>
        <taxon>Betaproteobacteria</taxon>
        <taxon>Burkholderiales</taxon>
        <taxon>Burkholderiaceae</taxon>
        <taxon>Caballeronia</taxon>
    </lineage>
</organism>
<reference evidence="2 3" key="2">
    <citation type="submission" date="2024-11" db="EMBL/GenBank/DDBJ databases">
        <title>Using genomics to understand microbial adaptation to soil warming.</title>
        <authorList>
            <person name="Deangelis K.M. PhD."/>
        </authorList>
    </citation>
    <scope>NUCLEOTIDE SEQUENCE [LARGE SCALE GENOMIC DNA]</scope>
    <source>
        <strain evidence="2 3">GAS97</strain>
    </source>
</reference>
<gene>
    <name evidence="2" type="ORF">ABH943_009085</name>
</gene>
<dbReference type="EMBL" id="JBIYDN010000077">
    <property type="protein sequence ID" value="MFK4449040.1"/>
    <property type="molecule type" value="Genomic_DNA"/>
</dbReference>
<protein>
    <submittedName>
        <fullName evidence="2">Uncharacterized protein</fullName>
    </submittedName>
</protein>
<evidence type="ECO:0000313" key="3">
    <source>
        <dbReference type="Proteomes" id="UP001620514"/>
    </source>
</evidence>
<reference evidence="2 3" key="1">
    <citation type="submission" date="2024-10" db="EMBL/GenBank/DDBJ databases">
        <authorList>
            <person name="Deangelis K."/>
            <person name="Huntemann M."/>
            <person name="Clum A."/>
            <person name="Wang J."/>
            <person name="Palaniappan K."/>
            <person name="Ritter S."/>
            <person name="Chen I.-M."/>
            <person name="Stamatis D."/>
            <person name="Reddy T."/>
            <person name="O'Malley R."/>
            <person name="Daum C."/>
            <person name="Ng V."/>
            <person name="Ivanova N."/>
            <person name="Kyrpides N."/>
            <person name="Woyke T."/>
        </authorList>
    </citation>
    <scope>NUCLEOTIDE SEQUENCE [LARGE SCALE GENOMIC DNA]</scope>
    <source>
        <strain evidence="2 3">GAS97</strain>
    </source>
</reference>
<sequence length="48" mass="5169">MTARSIRRATADDVPVVTQIRNDAHAKKVAHGDYAGARKGTDFPKDGC</sequence>